<gene>
    <name evidence="1" type="primary">PP_00029</name>
</gene>
<dbReference type="GeneID" id="54977064"/>
<organism evidence="1 2">
    <name type="scientific">Salinivibrio phage SMHB1</name>
    <dbReference type="NCBI Taxonomy" id="1897436"/>
    <lineage>
        <taxon>Viruses</taxon>
        <taxon>Duplodnaviria</taxon>
        <taxon>Heunggongvirae</taxon>
        <taxon>Uroviricota</taxon>
        <taxon>Caudoviricetes</taxon>
        <taxon>Peduoviridae</taxon>
        <taxon>Playavirus</taxon>
        <taxon>Playavirus SMHB1</taxon>
    </lineage>
</organism>
<evidence type="ECO:0000313" key="2">
    <source>
        <dbReference type="Proteomes" id="UP000225897"/>
    </source>
</evidence>
<name>A0A1D9C9Q5_9CAUD</name>
<dbReference type="Pfam" id="PF05125">
    <property type="entry name" value="Phage_cap_P2"/>
    <property type="match status" value="1"/>
</dbReference>
<proteinExistence type="predicted"/>
<keyword evidence="2" id="KW-1185">Reference proteome</keyword>
<dbReference type="EMBL" id="KX774374">
    <property type="protein sequence ID" value="AOY11834.1"/>
    <property type="molecule type" value="Genomic_DNA"/>
</dbReference>
<sequence length="350" mass="38594">MGLNATAAKYLGEYFKSLRDGYSTENPQSQFSVSPVIETKLRQAILESDAFLRMISLLPADQVKGQVIDVGTGGLLTGRKKNARHRGSLDKSGNTFELFETDSCACIAWETLSQWANSGKPGEFIKLMNNAATRHFALDMLRIGFHGVKVEENTDPSKYPNGEDVNKGWLQIVKEKASEQVLPSATIDPSGATPGSYKNLDALVNDLVNTTIHEVFQDDTDLVVLPGRDLVAAEQHRLLSAANTPTEHRAAQSLAKTIDGKNAYIAPFFKKDQLWVTSLKNLQILTQKGTQYRKARNEDDRKQFENSYLRYEGYAVGNLEKFAAIESVTIVDPTATTATEEPTADDTTQA</sequence>
<reference evidence="1 2" key="1">
    <citation type="submission" date="2016-08" db="EMBL/GenBank/DDBJ databases">
        <title>Salinivibrio phage SMHB1.</title>
        <authorList>
            <person name="Olonade I.T."/>
            <person name="van Zyl L.J."/>
            <person name="Trindade M.I."/>
        </authorList>
    </citation>
    <scope>NUCLEOTIDE SEQUENCE [LARGE SCALE GENOMIC DNA]</scope>
</reference>
<evidence type="ECO:0000313" key="1">
    <source>
        <dbReference type="EMBL" id="AOY11834.1"/>
    </source>
</evidence>
<dbReference type="RefSeq" id="YP_009786971.1">
    <property type="nucleotide sequence ID" value="NC_047775.1"/>
</dbReference>
<dbReference type="Proteomes" id="UP000225897">
    <property type="component" value="Segment"/>
</dbReference>
<dbReference type="InterPro" id="IPR006441">
    <property type="entry name" value="Phage_P2_GpN"/>
</dbReference>
<dbReference type="NCBIfam" id="TIGR01551">
    <property type="entry name" value="major_capsid_P2"/>
    <property type="match status" value="1"/>
</dbReference>
<accession>A0A1D9C9Q5</accession>
<dbReference type="KEGG" id="vg:54977064"/>
<protein>
    <submittedName>
        <fullName evidence="1">Capsid protein</fullName>
    </submittedName>
</protein>